<keyword evidence="1" id="KW-0732">Signal</keyword>
<evidence type="ECO:0000313" key="3">
    <source>
        <dbReference type="Proteomes" id="UP000006138"/>
    </source>
</evidence>
<feature type="chain" id="PRO_5040456752" description="Secreted protein" evidence="1">
    <location>
        <begin position="41"/>
        <end position="111"/>
    </location>
</feature>
<evidence type="ECO:0000256" key="1">
    <source>
        <dbReference type="SAM" id="SignalP"/>
    </source>
</evidence>
<dbReference type="Proteomes" id="UP000006138">
    <property type="component" value="Chromosome"/>
</dbReference>
<gene>
    <name evidence="2" type="ordered locus">RAM_18360</name>
</gene>
<feature type="signal peptide" evidence="1">
    <location>
        <begin position="1"/>
        <end position="40"/>
    </location>
</feature>
<reference evidence="2 3" key="1">
    <citation type="journal article" date="2011" name="J. Bacteriol.">
        <title>Whole genome sequence of the rifamycin B-producing strain Amycolatopsis mediterranei S699.</title>
        <authorList>
            <person name="Verma M."/>
            <person name="Kaur J."/>
            <person name="Kumar M."/>
            <person name="Kumari K."/>
            <person name="Saxena A."/>
            <person name="Anand S."/>
            <person name="Nigam A."/>
            <person name="Ravi V."/>
            <person name="Raghuvanshi S."/>
            <person name="Khurana P."/>
            <person name="Tyagi A.K."/>
            <person name="Khurana J.P."/>
            <person name="Lal R."/>
        </authorList>
    </citation>
    <scope>NUCLEOTIDE SEQUENCE [LARGE SCALE GENOMIC DNA]</scope>
    <source>
        <strain evidence="2 3">S699</strain>
    </source>
</reference>
<evidence type="ECO:0008006" key="4">
    <source>
        <dbReference type="Google" id="ProtNLM"/>
    </source>
</evidence>
<sequence>MRIERTTTTKPRKTRTVALRALPVAAALALAVVAPTAAQAAPAETARTQAVPAAVAGPGSGPVGYWFTGYYTWKSDCEDRGSAGVAHGSWTGYECINGSWFSDWELWVRYW</sequence>
<keyword evidence="3" id="KW-1185">Reference proteome</keyword>
<name>A0A9R0NWZ5_AMYMS</name>
<dbReference type="KEGG" id="amn:RAM_18360"/>
<protein>
    <recommendedName>
        <fullName evidence="4">Secreted protein</fullName>
    </recommendedName>
</protein>
<proteinExistence type="predicted"/>
<dbReference type="GeneID" id="92871362"/>
<dbReference type="AlphaFoldDB" id="A0A9R0NWZ5"/>
<dbReference type="RefSeq" id="WP_014466985.1">
    <property type="nucleotide sequence ID" value="NC_017186.1"/>
</dbReference>
<dbReference type="EMBL" id="CP002896">
    <property type="protein sequence ID" value="AEK42158.1"/>
    <property type="molecule type" value="Genomic_DNA"/>
</dbReference>
<accession>A0A9R0NWZ5</accession>
<organism evidence="2 3">
    <name type="scientific">Amycolatopsis mediterranei (strain S699)</name>
    <name type="common">Nocardia mediterranei</name>
    <dbReference type="NCBI Taxonomy" id="713604"/>
    <lineage>
        <taxon>Bacteria</taxon>
        <taxon>Bacillati</taxon>
        <taxon>Actinomycetota</taxon>
        <taxon>Actinomycetes</taxon>
        <taxon>Pseudonocardiales</taxon>
        <taxon>Pseudonocardiaceae</taxon>
        <taxon>Amycolatopsis</taxon>
    </lineage>
</organism>
<evidence type="ECO:0000313" key="2">
    <source>
        <dbReference type="EMBL" id="AEK42158.1"/>
    </source>
</evidence>